<dbReference type="NCBIfam" id="NF009903">
    <property type="entry name" value="PRK13366.1"/>
    <property type="match status" value="1"/>
</dbReference>
<keyword evidence="2" id="KW-0223">Dioxygenase</keyword>
<dbReference type="Pfam" id="PF02900">
    <property type="entry name" value="LigB"/>
    <property type="match status" value="1"/>
</dbReference>
<dbReference type="Proteomes" id="UP001595967">
    <property type="component" value="Unassembled WGS sequence"/>
</dbReference>
<keyword evidence="2" id="KW-0560">Oxidoreductase</keyword>
<dbReference type="CDD" id="cd07364">
    <property type="entry name" value="PCA_45_Dioxygenase_B"/>
    <property type="match status" value="1"/>
</dbReference>
<accession>A0ABV9GV87</accession>
<dbReference type="Gene3D" id="3.40.830.10">
    <property type="entry name" value="LigB-like"/>
    <property type="match status" value="1"/>
</dbReference>
<keyword evidence="3" id="KW-1185">Reference proteome</keyword>
<dbReference type="GO" id="GO:0051213">
    <property type="term" value="F:dioxygenase activity"/>
    <property type="evidence" value="ECO:0007669"/>
    <property type="project" value="UniProtKB-KW"/>
</dbReference>
<evidence type="ECO:0000313" key="2">
    <source>
        <dbReference type="EMBL" id="MFC4621126.1"/>
    </source>
</evidence>
<gene>
    <name evidence="2" type="ORF">ACFO3A_02705</name>
</gene>
<evidence type="ECO:0000313" key="3">
    <source>
        <dbReference type="Proteomes" id="UP001595967"/>
    </source>
</evidence>
<dbReference type="NCBIfam" id="NF009901">
    <property type="entry name" value="PRK13364.1"/>
    <property type="match status" value="1"/>
</dbReference>
<dbReference type="RefSeq" id="WP_377724320.1">
    <property type="nucleotide sequence ID" value="NZ_JBHSEW010000002.1"/>
</dbReference>
<protein>
    <submittedName>
        <fullName evidence="2">Class III extradiol dioxygenase subunit beta</fullName>
    </submittedName>
</protein>
<reference evidence="3" key="1">
    <citation type="journal article" date="2019" name="Int. J. Syst. Evol. Microbiol.">
        <title>The Global Catalogue of Microorganisms (GCM) 10K type strain sequencing project: providing services to taxonomists for standard genome sequencing and annotation.</title>
        <authorList>
            <consortium name="The Broad Institute Genomics Platform"/>
            <consortium name="The Broad Institute Genome Sequencing Center for Infectious Disease"/>
            <person name="Wu L."/>
            <person name="Ma J."/>
        </authorList>
    </citation>
    <scope>NUCLEOTIDE SEQUENCE [LARGE SCALE GENOMIC DNA]</scope>
    <source>
        <strain evidence="3">JCM 11650</strain>
    </source>
</reference>
<dbReference type="NCBIfam" id="NF009902">
    <property type="entry name" value="PRK13365.1"/>
    <property type="match status" value="1"/>
</dbReference>
<sequence>MEQADAASQNATPGQARVTASVYSSHVPAIGAAVDHGKTGDDYWAPMFKGFEPSKDWMKKNTPDVIFLVYNDHATNFDLSVIPTFAIGTAAEFEPADEGYGPRPVPKVKGHPRLASHIAQSVIQQDFDLTIVNDLKVDHGLTVPLNLMFGSPAEWPCLVIPFHVNVVQYPVPSGARCFALGQAIRKAIESYDEPLNVQIWGTGGMSHQLQGPRAGLINAEWDNAFLDRLIADPKGLSTMPHIDYVREAGSEGIELVMWLIARGAMADVAGGNAPTVAHRFFHVPASNTAVGHLILENNL</sequence>
<organism evidence="2 3">
    <name type="scientific">Comamonas nitrativorans</name>
    <dbReference type="NCBI Taxonomy" id="108437"/>
    <lineage>
        <taxon>Bacteria</taxon>
        <taxon>Pseudomonadati</taxon>
        <taxon>Pseudomonadota</taxon>
        <taxon>Betaproteobacteria</taxon>
        <taxon>Burkholderiales</taxon>
        <taxon>Comamonadaceae</taxon>
        <taxon>Comamonas</taxon>
    </lineage>
</organism>
<evidence type="ECO:0000259" key="1">
    <source>
        <dbReference type="Pfam" id="PF02900"/>
    </source>
</evidence>
<comment type="caution">
    <text evidence="2">The sequence shown here is derived from an EMBL/GenBank/DDBJ whole genome shotgun (WGS) entry which is preliminary data.</text>
</comment>
<dbReference type="InterPro" id="IPR004183">
    <property type="entry name" value="Xdiol_dOase_suB"/>
</dbReference>
<feature type="domain" description="Extradiol ring-cleavage dioxygenase class III enzyme subunit B" evidence="1">
    <location>
        <begin position="22"/>
        <end position="290"/>
    </location>
</feature>
<dbReference type="EMBL" id="JBHSEW010000002">
    <property type="protein sequence ID" value="MFC4621126.1"/>
    <property type="molecule type" value="Genomic_DNA"/>
</dbReference>
<name>A0ABV9GV87_9BURK</name>
<dbReference type="InterPro" id="IPR034937">
    <property type="entry name" value="PCA_45_Dioxygenase_B"/>
</dbReference>
<dbReference type="SUPFAM" id="SSF53213">
    <property type="entry name" value="LigB-like"/>
    <property type="match status" value="1"/>
</dbReference>
<proteinExistence type="predicted"/>